<organism evidence="1">
    <name type="scientific">Streptomyces avermitilis (strain ATCC 31267 / DSM 46492 / JCM 5070 / NBRC 14893 / NCIMB 12804 / NRRL 8165 / MA-4680)</name>
    <dbReference type="NCBI Taxonomy" id="227882"/>
    <lineage>
        <taxon>Bacteria</taxon>
        <taxon>Bacillati</taxon>
        <taxon>Actinomycetota</taxon>
        <taxon>Actinomycetes</taxon>
        <taxon>Kitasatosporales</taxon>
        <taxon>Streptomycetaceae</taxon>
        <taxon>Streptomyces</taxon>
    </lineage>
</organism>
<evidence type="ECO:0008006" key="2">
    <source>
        <dbReference type="Google" id="ProtNLM"/>
    </source>
</evidence>
<evidence type="ECO:0000313" key="1">
    <source>
        <dbReference type="EMBL" id="BAU77462.1"/>
    </source>
</evidence>
<keyword evidence="1" id="KW-0614">Plasmid</keyword>
<protein>
    <recommendedName>
        <fullName evidence="2">AG2 protein</fullName>
    </recommendedName>
</protein>
<sequence length="755" mass="81511">MLTATQLTNLRLGTLKTAVTDWEHMVRRLRVLATGEGEGAGGINAAQLKSRAEAANWKGVNATVGKSFVTKTASEFDDVVTEAESVLAILRDAHTAFTKHKADLNAAIDDVAKSNIYIDGKGQAHASVPSGGAAGADAKIHTPSEAELDAAQARVTRILWEAHEDDRIAARALRRFAKHGYDFSDQGVTGLKDADRQQGKADAEYWAKKIEKGDVKDWSDAELARYNAALKDQRDNPGFTETLATELGAKGTLQFWRDIAAPPGGAVEGDRAKLLAQVQDNLSMTLANASHSDSPAMEAWKKDVIAAGGKPFPVDPAVPMGPNGFQVMSSLMHKGKFDSDFLHDYGSAMLKYERNYPGAPGVAWRDTTDLDYPPTGNPNDPVAGFMDGLGHNPEASLEFFNGSTGQGDDKLSNWDYLVGHGKEAREWPVDDEGKPMGYDNLGHALESATLGYPYDDKDPSIPPMKTEAQIQAREERLDLVSKVVDNYKSADLIDKQPGIRDSLANIGAGHIDSLNYSMADWGSSGELGDRDGLFNSDQRHLRDLGESNTANFLRALGSDKESYDTVSSAQQMYGSSLMAAQGNHHDAAIDAGLHSVTMHGMLDQARSEAIGEQFADEEKARNKELEKQGEWRNFFAGAAVGVTVGVASEIIVPAGAAAAIAVPLAFETAGGAAETHMATQTIDWLDENEYNNDQKAAEGIQKAKQDGQHNAMTPLLNYAEEHDMTPSEVRRLTIDARGVYNDGGEYTDTDDVRGW</sequence>
<proteinExistence type="predicted"/>
<geneLocation type="plasmid" evidence="1">
    <name>SAP2</name>
</geneLocation>
<reference evidence="1" key="1">
    <citation type="submission" date="2016-03" db="EMBL/GenBank/DDBJ databases">
        <title>Complete sequence of the second linear plasmid SAP2 of Streptomyces avermitilis.</title>
        <authorList>
            <person name="Ikeda H."/>
        </authorList>
    </citation>
    <scope>NUCLEOTIDE SEQUENCE</scope>
    <source>
        <strain evidence="1">MA-4680</strain>
        <plasmid evidence="1">SAP2</plasmid>
    </source>
</reference>
<gene>
    <name evidence="1" type="ORF">SAVERM_2p018</name>
</gene>
<dbReference type="OrthoDB" id="3846417at2"/>
<dbReference type="RefSeq" id="WP_037652847.1">
    <property type="nucleotide sequence ID" value="NZ_BAVY01000065.1"/>
</dbReference>
<accession>A0A143T234</accession>
<dbReference type="AlphaFoldDB" id="A0A143T234"/>
<name>A0A143T234_STRAW</name>
<dbReference type="EMBL" id="AP017380">
    <property type="protein sequence ID" value="BAU77462.1"/>
    <property type="molecule type" value="Genomic_DNA"/>
</dbReference>